<keyword evidence="4" id="KW-1185">Reference proteome</keyword>
<evidence type="ECO:0000256" key="1">
    <source>
        <dbReference type="SAM" id="MobiDB-lite"/>
    </source>
</evidence>
<dbReference type="Pfam" id="PF09948">
    <property type="entry name" value="PpoB2"/>
    <property type="match status" value="1"/>
</dbReference>
<dbReference type="RefSeq" id="WP_183343409.1">
    <property type="nucleotide sequence ID" value="NZ_JACHNU010000004.1"/>
</dbReference>
<dbReference type="Proteomes" id="UP000585272">
    <property type="component" value="Unassembled WGS sequence"/>
</dbReference>
<keyword evidence="2" id="KW-1133">Transmembrane helix</keyword>
<reference evidence="3 4" key="1">
    <citation type="submission" date="2020-08" db="EMBL/GenBank/DDBJ databases">
        <title>Genomic Encyclopedia of Archaeal and Bacterial Type Strains, Phase II (KMG-II): from individual species to whole genera.</title>
        <authorList>
            <person name="Goeker M."/>
        </authorList>
    </citation>
    <scope>NUCLEOTIDE SEQUENCE [LARGE SCALE GENOMIC DNA]</scope>
    <source>
        <strain evidence="3 4">DSM 23288</strain>
    </source>
</reference>
<sequence>MSASGPRPLALGARPRRRQAIASALVALALAGWIVTAVRMEGMDEGPGTALGGLGWFVGVWVTMMAAMMLPAVVPMASAFDRVARARPEGGALAWFLAGYGLVWAAFGVAAFALDALVRAADPGFLAWDRQGPLVTGAAVAVAGLYELTPLKLRCLRHCRTPLHFLLGRWREGRVGAVRMGVEHGAWCVGCCWALMAALVALGIMSLFWMVVVAAVIFVEKALPFGERSTRWFALALVALGLWIALAPGSAPEVTEPGSPMPMGEPGGGAPMEAPGDAAPMEAPGGGTPMDERGGTMP</sequence>
<proteinExistence type="predicted"/>
<dbReference type="EMBL" id="JACHNU010000004">
    <property type="protein sequence ID" value="MBB4663697.1"/>
    <property type="molecule type" value="Genomic_DNA"/>
</dbReference>
<dbReference type="AlphaFoldDB" id="A0A840IFA6"/>
<feature type="compositionally biased region" description="Low complexity" evidence="1">
    <location>
        <begin position="271"/>
        <end position="283"/>
    </location>
</feature>
<name>A0A840IFA6_9ACTN</name>
<feature type="transmembrane region" description="Helical" evidence="2">
    <location>
        <begin position="20"/>
        <end position="38"/>
    </location>
</feature>
<feature type="transmembrane region" description="Helical" evidence="2">
    <location>
        <begin position="193"/>
        <end position="219"/>
    </location>
</feature>
<comment type="caution">
    <text evidence="3">The sequence shown here is derived from an EMBL/GenBank/DDBJ whole genome shotgun (WGS) entry which is preliminary data.</text>
</comment>
<gene>
    <name evidence="3" type="ORF">BDZ31_003292</name>
</gene>
<evidence type="ECO:0000256" key="2">
    <source>
        <dbReference type="SAM" id="Phobius"/>
    </source>
</evidence>
<keyword evidence="2" id="KW-0812">Transmembrane</keyword>
<feature type="region of interest" description="Disordered" evidence="1">
    <location>
        <begin position="254"/>
        <end position="298"/>
    </location>
</feature>
<accession>A0A840IFA6</accession>
<protein>
    <submittedName>
        <fullName evidence="3">Putative metal-binding membrane protein</fullName>
    </submittedName>
</protein>
<feature type="transmembrane region" description="Helical" evidence="2">
    <location>
        <begin position="92"/>
        <end position="114"/>
    </location>
</feature>
<evidence type="ECO:0000313" key="3">
    <source>
        <dbReference type="EMBL" id="MBB4663697.1"/>
    </source>
</evidence>
<feature type="transmembrane region" description="Helical" evidence="2">
    <location>
        <begin position="58"/>
        <end position="80"/>
    </location>
</feature>
<dbReference type="InterPro" id="IPR018688">
    <property type="entry name" value="PpoB2-like"/>
</dbReference>
<organism evidence="3 4">
    <name type="scientific">Conexibacter arvalis</name>
    <dbReference type="NCBI Taxonomy" id="912552"/>
    <lineage>
        <taxon>Bacteria</taxon>
        <taxon>Bacillati</taxon>
        <taxon>Actinomycetota</taxon>
        <taxon>Thermoleophilia</taxon>
        <taxon>Solirubrobacterales</taxon>
        <taxon>Conexibacteraceae</taxon>
        <taxon>Conexibacter</taxon>
    </lineage>
</organism>
<feature type="transmembrane region" description="Helical" evidence="2">
    <location>
        <begin position="231"/>
        <end position="251"/>
    </location>
</feature>
<keyword evidence="2" id="KW-0472">Membrane</keyword>
<evidence type="ECO:0000313" key="4">
    <source>
        <dbReference type="Proteomes" id="UP000585272"/>
    </source>
</evidence>